<comment type="caution">
    <text evidence="6">The sequence shown here is derived from an EMBL/GenBank/DDBJ whole genome shotgun (WGS) entry which is preliminary data.</text>
</comment>
<protein>
    <submittedName>
        <fullName evidence="6">Aspartyl/asparaginyl beta-hydroxylase domain-containing protein</fullName>
    </submittedName>
</protein>
<keyword evidence="3" id="KW-0560">Oxidoreductase</keyword>
<dbReference type="EMBL" id="JBIGHW010000004">
    <property type="protein sequence ID" value="MFG6441038.1"/>
    <property type="molecule type" value="Genomic_DNA"/>
</dbReference>
<gene>
    <name evidence="6" type="ORF">ACG0Z3_10145</name>
</gene>
<keyword evidence="4" id="KW-1133">Transmembrane helix</keyword>
<keyword evidence="7" id="KW-1185">Reference proteome</keyword>
<dbReference type="PANTHER" id="PTHR46332:SF5">
    <property type="entry name" value="ASPARTATE BETA-HYDROXYLASE DOMAIN CONTAINING 2"/>
    <property type="match status" value="1"/>
</dbReference>
<dbReference type="Proteomes" id="UP001606301">
    <property type="component" value="Unassembled WGS sequence"/>
</dbReference>
<keyword evidence="2" id="KW-0223">Dioxygenase</keyword>
<keyword evidence="4" id="KW-0812">Transmembrane</keyword>
<evidence type="ECO:0000313" key="7">
    <source>
        <dbReference type="Proteomes" id="UP001606301"/>
    </source>
</evidence>
<evidence type="ECO:0000259" key="5">
    <source>
        <dbReference type="Pfam" id="PF05118"/>
    </source>
</evidence>
<dbReference type="InterPro" id="IPR027443">
    <property type="entry name" value="IPNS-like_sf"/>
</dbReference>
<accession>A0ABW7FI85</accession>
<evidence type="ECO:0000256" key="2">
    <source>
        <dbReference type="ARBA" id="ARBA00022964"/>
    </source>
</evidence>
<proteinExistence type="inferred from homology"/>
<feature type="transmembrane region" description="Helical" evidence="4">
    <location>
        <begin position="6"/>
        <end position="23"/>
    </location>
</feature>
<comment type="similarity">
    <text evidence="1">Belongs to the aspartyl/asparaginyl beta-hydroxylase family.</text>
</comment>
<evidence type="ECO:0000256" key="3">
    <source>
        <dbReference type="ARBA" id="ARBA00023002"/>
    </source>
</evidence>
<dbReference type="InterPro" id="IPR007803">
    <property type="entry name" value="Asp/Arg/Pro-Hydrxlase"/>
</dbReference>
<dbReference type="RefSeq" id="WP_394397349.1">
    <property type="nucleotide sequence ID" value="NZ_JBIGHW010000004.1"/>
</dbReference>
<evidence type="ECO:0000313" key="6">
    <source>
        <dbReference type="EMBL" id="MFG6441038.1"/>
    </source>
</evidence>
<organism evidence="6 7">
    <name type="scientific">Pelomonas margarita</name>
    <dbReference type="NCBI Taxonomy" id="3299031"/>
    <lineage>
        <taxon>Bacteria</taxon>
        <taxon>Pseudomonadati</taxon>
        <taxon>Pseudomonadota</taxon>
        <taxon>Betaproteobacteria</taxon>
        <taxon>Burkholderiales</taxon>
        <taxon>Sphaerotilaceae</taxon>
        <taxon>Roseateles</taxon>
    </lineage>
</organism>
<name>A0ABW7FI85_9BURK</name>
<evidence type="ECO:0000256" key="4">
    <source>
        <dbReference type="SAM" id="Phobius"/>
    </source>
</evidence>
<reference evidence="6 7" key="1">
    <citation type="submission" date="2024-08" db="EMBL/GenBank/DDBJ databases">
        <authorList>
            <person name="Lu H."/>
        </authorList>
    </citation>
    <scope>NUCLEOTIDE SEQUENCE [LARGE SCALE GENOMIC DNA]</scope>
    <source>
        <strain evidence="6 7">LKC17W</strain>
    </source>
</reference>
<dbReference type="PANTHER" id="PTHR46332">
    <property type="entry name" value="ASPARTATE BETA-HYDROXYLASE DOMAIN-CONTAINING PROTEIN 2"/>
    <property type="match status" value="1"/>
</dbReference>
<dbReference type="InterPro" id="IPR051821">
    <property type="entry name" value="Asp/Asn_beta-hydroxylase"/>
</dbReference>
<keyword evidence="4" id="KW-0472">Membrane</keyword>
<dbReference type="Gene3D" id="2.60.120.330">
    <property type="entry name" value="B-lactam Antibiotic, Isopenicillin N Synthase, Chain"/>
    <property type="match status" value="1"/>
</dbReference>
<feature type="domain" description="Aspartyl/asparaginy/proline hydroxylase" evidence="5">
    <location>
        <begin position="78"/>
        <end position="236"/>
    </location>
</feature>
<sequence>MSLSLLALAGLVVYAAGCIAYVYRWRGRLRYASFTQYLRKSRPVFAPLNCLMYMATKPWARRPVLDAGYLQNIDVLRAHWQVIRDEALALHASGAFEAAKAPGSAGYYDVGFRTFFKRGWSKFYLTWYGTDHPSAQRLCPRTVALLKQVPGIRSAMFSILPPGAELSLHSDPMACCLRYHLGLQTPNSGLCHINVDGERCAWRDGEDFVFDETYPHRAHNGSLQPRLILMCDVDRPMGVVGGLLRNAYAVLAKATLVPNTDDDSRGLFSALFLRLAPLREKSLRLRETRRRTYQALKLLLNSTLLGALLALLFGLLRAVEFALA</sequence>
<dbReference type="Pfam" id="PF05118">
    <property type="entry name" value="Asp_Arg_Hydrox"/>
    <property type="match status" value="1"/>
</dbReference>
<dbReference type="SUPFAM" id="SSF51197">
    <property type="entry name" value="Clavaminate synthase-like"/>
    <property type="match status" value="1"/>
</dbReference>
<feature type="transmembrane region" description="Helical" evidence="4">
    <location>
        <begin position="298"/>
        <end position="319"/>
    </location>
</feature>
<evidence type="ECO:0000256" key="1">
    <source>
        <dbReference type="ARBA" id="ARBA00007730"/>
    </source>
</evidence>